<evidence type="ECO:0000256" key="3">
    <source>
        <dbReference type="ARBA" id="ARBA00022452"/>
    </source>
</evidence>
<keyword evidence="8" id="KW-0732">Signal</keyword>
<dbReference type="InterPro" id="IPR023997">
    <property type="entry name" value="TonB-dep_OMP_SusC/RagA_CS"/>
</dbReference>
<keyword evidence="5 7" id="KW-0472">Membrane</keyword>
<dbReference type="Gene3D" id="2.60.40.1120">
    <property type="entry name" value="Carboxypeptidase-like, regulatory domain"/>
    <property type="match status" value="1"/>
</dbReference>
<dbReference type="NCBIfam" id="TIGR04056">
    <property type="entry name" value="OMP_RagA_SusC"/>
    <property type="match status" value="1"/>
</dbReference>
<evidence type="ECO:0000256" key="5">
    <source>
        <dbReference type="ARBA" id="ARBA00023136"/>
    </source>
</evidence>
<dbReference type="Pfam" id="PF07715">
    <property type="entry name" value="Plug"/>
    <property type="match status" value="1"/>
</dbReference>
<gene>
    <name evidence="10" type="ORF">GCM10011511_29160</name>
</gene>
<feature type="chain" id="PRO_5035211570" evidence="8">
    <location>
        <begin position="22"/>
        <end position="1031"/>
    </location>
</feature>
<proteinExistence type="inferred from homology"/>
<evidence type="ECO:0000256" key="2">
    <source>
        <dbReference type="ARBA" id="ARBA00022448"/>
    </source>
</evidence>
<comment type="similarity">
    <text evidence="7">Belongs to the TonB-dependent receptor family.</text>
</comment>
<evidence type="ECO:0000256" key="6">
    <source>
        <dbReference type="ARBA" id="ARBA00023237"/>
    </source>
</evidence>
<dbReference type="EMBL" id="BMJC01000003">
    <property type="protein sequence ID" value="GGB03996.1"/>
    <property type="molecule type" value="Genomic_DNA"/>
</dbReference>
<comment type="subcellular location">
    <subcellularLocation>
        <location evidence="1 7">Cell outer membrane</location>
        <topology evidence="1 7">Multi-pass membrane protein</topology>
    </subcellularLocation>
</comment>
<dbReference type="Gene3D" id="2.40.170.20">
    <property type="entry name" value="TonB-dependent receptor, beta-barrel domain"/>
    <property type="match status" value="1"/>
</dbReference>
<evidence type="ECO:0000256" key="1">
    <source>
        <dbReference type="ARBA" id="ARBA00004571"/>
    </source>
</evidence>
<dbReference type="SUPFAM" id="SSF56935">
    <property type="entry name" value="Porins"/>
    <property type="match status" value="1"/>
</dbReference>
<dbReference type="Gene3D" id="2.170.130.10">
    <property type="entry name" value="TonB-dependent receptor, plug domain"/>
    <property type="match status" value="1"/>
</dbReference>
<evidence type="ECO:0000313" key="10">
    <source>
        <dbReference type="EMBL" id="GGB03996.1"/>
    </source>
</evidence>
<protein>
    <submittedName>
        <fullName evidence="10">SusC/RagA family TonB-linked outer membrane protein</fullName>
    </submittedName>
</protein>
<dbReference type="Pfam" id="PF13715">
    <property type="entry name" value="CarbopepD_reg_2"/>
    <property type="match status" value="1"/>
</dbReference>
<dbReference type="InterPro" id="IPR008969">
    <property type="entry name" value="CarboxyPept-like_regulatory"/>
</dbReference>
<dbReference type="GO" id="GO:0009279">
    <property type="term" value="C:cell outer membrane"/>
    <property type="evidence" value="ECO:0007669"/>
    <property type="project" value="UniProtKB-SubCell"/>
</dbReference>
<reference evidence="10" key="2">
    <citation type="submission" date="2020-09" db="EMBL/GenBank/DDBJ databases">
        <authorList>
            <person name="Sun Q."/>
            <person name="Zhou Y."/>
        </authorList>
    </citation>
    <scope>NUCLEOTIDE SEQUENCE</scope>
    <source>
        <strain evidence="10">CGMCC 1.15448</strain>
    </source>
</reference>
<dbReference type="InterPro" id="IPR039426">
    <property type="entry name" value="TonB-dep_rcpt-like"/>
</dbReference>
<reference evidence="10" key="1">
    <citation type="journal article" date="2014" name="Int. J. Syst. Evol. Microbiol.">
        <title>Complete genome sequence of Corynebacterium casei LMG S-19264T (=DSM 44701T), isolated from a smear-ripened cheese.</title>
        <authorList>
            <consortium name="US DOE Joint Genome Institute (JGI-PGF)"/>
            <person name="Walter F."/>
            <person name="Albersmeier A."/>
            <person name="Kalinowski J."/>
            <person name="Ruckert C."/>
        </authorList>
    </citation>
    <scope>NUCLEOTIDE SEQUENCE</scope>
    <source>
        <strain evidence="10">CGMCC 1.15448</strain>
    </source>
</reference>
<name>A0A8J2XTJ4_9BACT</name>
<dbReference type="InterPro" id="IPR023996">
    <property type="entry name" value="TonB-dep_OMP_SusC/RagA"/>
</dbReference>
<evidence type="ECO:0000256" key="8">
    <source>
        <dbReference type="SAM" id="SignalP"/>
    </source>
</evidence>
<accession>A0A8J2XTJ4</accession>
<keyword evidence="3 7" id="KW-1134">Transmembrane beta strand</keyword>
<organism evidence="10 11">
    <name type="scientific">Puia dinghuensis</name>
    <dbReference type="NCBI Taxonomy" id="1792502"/>
    <lineage>
        <taxon>Bacteria</taxon>
        <taxon>Pseudomonadati</taxon>
        <taxon>Bacteroidota</taxon>
        <taxon>Chitinophagia</taxon>
        <taxon>Chitinophagales</taxon>
        <taxon>Chitinophagaceae</taxon>
        <taxon>Puia</taxon>
    </lineage>
</organism>
<dbReference type="InterPro" id="IPR037066">
    <property type="entry name" value="Plug_dom_sf"/>
</dbReference>
<dbReference type="InterPro" id="IPR036942">
    <property type="entry name" value="Beta-barrel_TonB_sf"/>
</dbReference>
<keyword evidence="4 7" id="KW-0812">Transmembrane</keyword>
<evidence type="ECO:0000259" key="9">
    <source>
        <dbReference type="Pfam" id="PF07715"/>
    </source>
</evidence>
<dbReference type="Proteomes" id="UP000607559">
    <property type="component" value="Unassembled WGS sequence"/>
</dbReference>
<dbReference type="NCBIfam" id="TIGR04057">
    <property type="entry name" value="SusC_RagA_signa"/>
    <property type="match status" value="1"/>
</dbReference>
<dbReference type="InterPro" id="IPR012910">
    <property type="entry name" value="Plug_dom"/>
</dbReference>
<dbReference type="SUPFAM" id="SSF49464">
    <property type="entry name" value="Carboxypeptidase regulatory domain-like"/>
    <property type="match status" value="1"/>
</dbReference>
<keyword evidence="6 7" id="KW-0998">Cell outer membrane</keyword>
<evidence type="ECO:0000313" key="11">
    <source>
        <dbReference type="Proteomes" id="UP000607559"/>
    </source>
</evidence>
<evidence type="ECO:0000256" key="7">
    <source>
        <dbReference type="PROSITE-ProRule" id="PRU01360"/>
    </source>
</evidence>
<feature type="domain" description="TonB-dependent receptor plug" evidence="9">
    <location>
        <begin position="113"/>
        <end position="241"/>
    </location>
</feature>
<sequence length="1031" mass="111056">MKNLLLLLFLIPLLSSGAVTATPVKGIVRDETGQPLAGVTVTVKGTKTATRTDAEGRFSLDVKSGDILVFSYVGLTTKEATVTGTGDLAIELSGNTKSLNTVVVTALGIKRTERSLTYSTQQIGGNELTNVKTDNLMNSLNGKIAGVTISPSASGVGGSTKVILRGNRSTGGNNQPLYVIDGVPMSNEGNPFGQPMSSTYGGNPEGGDGISNLNPEDIESMTILKGASAAALYGSQAANGVIVITTKKGHAGHTVINVNSSASLEKKAYTPDFQSHYGETGAGAVDSWGPKINSSPDNLKLFFQTGTNLTNAISLSGGTDLAQTYFSYTNTEAHGVEPTNKLSRNNFNFHETAKFLDNKLTVDGNVNYITQHLDNSPAIGFYSNPLTGLYFFPRGMDISPYKRQFEFPPVAGGNGATTQNWPFTEDVQQNPWWIINRNTNENSRNRILLNVSLKYDLTPWFSLQLRGNIDRTTDVGDQKYYAGTLPPLAAPNGNGSFNGYNRTVQQEYGDIIGNFNIPITADWKVDGVLGGSINDGITSGIGFGPGAGQGYGLFFPNLFTIQNIEVAPPVTAGNTSGAYGSNVSTDQPYHNQIQSVFGNLNLSYKNYAFLTLSGRNDWSSNLAFTPDNHYFYPSAGLSLVISQMTTLPQVITYWKVRGSYSQVGNTVGQYQTNPVNTAQANNTVLNGAAPSNLKPEQTKAYEFGTDMRLFSDKLSLAFTWYKTNTINQDIAIVPLPASGYASGNINAGNIQNQGIEFTIGYNLVQRQHFTWNSTINASKNINKVIDIDSKDGVNLVDLTPGNGNYDTYVAKGGQYGDLYVQTLKKDAQGRLILTPDGNGNYFPVQGSGDLNGFTDVGNPAPKFQLGWNNSFTVKDFSLSLLVDGKFGGEVISVMQGMLDYYGVSKVSGEARDRGYVPIYGVDETTNKTVNQIDPKNWYTFIGGRNATLGQYVYSATVVRLREAALGYNLPVRSSALKSLRLSITGRNLFYFSRKAPYDPEITSSTSNGLGGVDVFNLPAVRSFGLKLNVVF</sequence>
<keyword evidence="2 7" id="KW-0813">Transport</keyword>
<dbReference type="AlphaFoldDB" id="A0A8J2XTJ4"/>
<dbReference type="RefSeq" id="WP_188932891.1">
    <property type="nucleotide sequence ID" value="NZ_BMJC01000003.1"/>
</dbReference>
<evidence type="ECO:0000256" key="4">
    <source>
        <dbReference type="ARBA" id="ARBA00022692"/>
    </source>
</evidence>
<feature type="signal peptide" evidence="8">
    <location>
        <begin position="1"/>
        <end position="21"/>
    </location>
</feature>
<comment type="caution">
    <text evidence="10">The sequence shown here is derived from an EMBL/GenBank/DDBJ whole genome shotgun (WGS) entry which is preliminary data.</text>
</comment>
<dbReference type="PROSITE" id="PS52016">
    <property type="entry name" value="TONB_DEPENDENT_REC_3"/>
    <property type="match status" value="1"/>
</dbReference>
<keyword evidence="11" id="KW-1185">Reference proteome</keyword>